<dbReference type="OrthoDB" id="9815367at2"/>
<comment type="caution">
    <text evidence="1">The sequence shown here is derived from an EMBL/GenBank/DDBJ whole genome shotgun (WGS) entry which is preliminary data.</text>
</comment>
<dbReference type="RefSeq" id="WP_079699470.1">
    <property type="nucleotide sequence ID" value="NZ_JADNAH010000007.1"/>
</dbReference>
<organism evidence="1 2">
    <name type="scientific">Harryflintia acetispora</name>
    <dbReference type="NCBI Taxonomy" id="1849041"/>
    <lineage>
        <taxon>Bacteria</taxon>
        <taxon>Bacillati</taxon>
        <taxon>Bacillota</taxon>
        <taxon>Clostridia</taxon>
        <taxon>Eubacteriales</taxon>
        <taxon>Oscillospiraceae</taxon>
        <taxon>Harryflintia</taxon>
    </lineage>
</organism>
<sequence length="111" mass="12458">MNRFDKAGKNRPGWLHVLLPVLAFSLLLGLFGYGLQSVSALTESERLRTTKEAVVRAAVHCYASEGMYPQSLSYLEEHYGLTVDTQDFVVDYRCFASNIMPDITVIPRDGE</sequence>
<accession>A0A9X8UKT8</accession>
<keyword evidence="2" id="KW-1185">Reference proteome</keyword>
<proteinExistence type="predicted"/>
<evidence type="ECO:0000313" key="1">
    <source>
        <dbReference type="EMBL" id="TCL44509.1"/>
    </source>
</evidence>
<reference evidence="1 2" key="1">
    <citation type="submission" date="2019-03" db="EMBL/GenBank/DDBJ databases">
        <title>Genomic Encyclopedia of Type Strains, Phase IV (KMG-IV): sequencing the most valuable type-strain genomes for metagenomic binning, comparative biology and taxonomic classification.</title>
        <authorList>
            <person name="Goeker M."/>
        </authorList>
    </citation>
    <scope>NUCLEOTIDE SEQUENCE [LARGE SCALE GENOMIC DNA]</scope>
    <source>
        <strain evidence="1 2">DSM 100433</strain>
    </source>
</reference>
<evidence type="ECO:0000313" key="2">
    <source>
        <dbReference type="Proteomes" id="UP000294682"/>
    </source>
</evidence>
<dbReference type="Proteomes" id="UP000294682">
    <property type="component" value="Unassembled WGS sequence"/>
</dbReference>
<dbReference type="EMBL" id="SLUK01000002">
    <property type="protein sequence ID" value="TCL44509.1"/>
    <property type="molecule type" value="Genomic_DNA"/>
</dbReference>
<dbReference type="AlphaFoldDB" id="A0A9X8UKT8"/>
<name>A0A9X8UKT8_9FIRM</name>
<protein>
    <submittedName>
        <fullName evidence="1">Uncharacterized protein</fullName>
    </submittedName>
</protein>
<gene>
    <name evidence="1" type="ORF">EDD78_102128</name>
</gene>